<dbReference type="InterPro" id="IPR001920">
    <property type="entry name" value="Asp/Glu_race"/>
</dbReference>
<accession>A0A081BTT3</accession>
<dbReference type="NCBIfam" id="TIGR00035">
    <property type="entry name" value="asp_race"/>
    <property type="match status" value="1"/>
</dbReference>
<evidence type="ECO:0000256" key="2">
    <source>
        <dbReference type="ARBA" id="ARBA00023235"/>
    </source>
</evidence>
<dbReference type="EMBL" id="DF820464">
    <property type="protein sequence ID" value="GAK55738.1"/>
    <property type="molecule type" value="Genomic_DNA"/>
</dbReference>
<evidence type="ECO:0000313" key="4">
    <source>
        <dbReference type="Proteomes" id="UP000030661"/>
    </source>
</evidence>
<dbReference type="Gene3D" id="3.40.50.1860">
    <property type="match status" value="2"/>
</dbReference>
<keyword evidence="4" id="KW-1185">Reference proteome</keyword>
<dbReference type="InterPro" id="IPR015942">
    <property type="entry name" value="Asp/Glu/hydantoin_racemase"/>
</dbReference>
<dbReference type="Pfam" id="PF01177">
    <property type="entry name" value="Asp_Glu_race"/>
    <property type="match status" value="1"/>
</dbReference>
<dbReference type="GO" id="GO:0047661">
    <property type="term" value="F:amino-acid racemase activity"/>
    <property type="evidence" value="ECO:0007669"/>
    <property type="project" value="InterPro"/>
</dbReference>
<dbReference type="AlphaFoldDB" id="A0A081BTT3"/>
<dbReference type="eggNOG" id="COG1794">
    <property type="taxonomic scope" value="Bacteria"/>
</dbReference>
<dbReference type="PANTHER" id="PTHR21198:SF7">
    <property type="entry name" value="ASPARTATE-GLUTAMATE RACEMASE FAMILY"/>
    <property type="match status" value="1"/>
</dbReference>
<dbReference type="HOGENOM" id="CLU_055360_2_2_0"/>
<organism evidence="3">
    <name type="scientific">Vecturithrix granuli</name>
    <dbReference type="NCBI Taxonomy" id="1499967"/>
    <lineage>
        <taxon>Bacteria</taxon>
        <taxon>Candidatus Moduliflexota</taxon>
        <taxon>Candidatus Vecturitrichia</taxon>
        <taxon>Candidatus Vecturitrichales</taxon>
        <taxon>Candidatus Vecturitrichaceae</taxon>
        <taxon>Candidatus Vecturithrix</taxon>
    </lineage>
</organism>
<evidence type="ECO:0000313" key="3">
    <source>
        <dbReference type="EMBL" id="GAK55738.1"/>
    </source>
</evidence>
<comment type="similarity">
    <text evidence="1">Belongs to the aspartate/glutamate racemases family.</text>
</comment>
<reference evidence="3" key="1">
    <citation type="journal article" date="2015" name="PeerJ">
        <title>First genomic representation of candidate bacterial phylum KSB3 points to enhanced environmental sensing as a trigger of wastewater bulking.</title>
        <authorList>
            <person name="Sekiguchi Y."/>
            <person name="Ohashi A."/>
            <person name="Parks D.H."/>
            <person name="Yamauchi T."/>
            <person name="Tyson G.W."/>
            <person name="Hugenholtz P."/>
        </authorList>
    </citation>
    <scope>NUCLEOTIDE SEQUENCE [LARGE SCALE GENOMIC DNA]</scope>
</reference>
<sequence length="233" mass="25014">MINQKFVGVLGGMGPDATVTMFQNILRATPAHSDQEHLRLLVYNNPKIPDRTAAICAGGPDPLPALIESARLLERAGVDLIVIPCVTAHYFYDGIQAAITVPVLHIVQETLKFASSQHPDSKKLGLLSTMGTMQTGLFPRFADEWGATVIVPPEEMIQNLVMRAIYRIKAGEFTGEPSALLQQAATHLIQAGAQAIIAGCTEIPLALRPDDVSVPFLDPMKILAQAVVAQAMG</sequence>
<name>A0A081BTT3_VECG1</name>
<dbReference type="STRING" id="1499967.U27_02696"/>
<proteinExistence type="inferred from homology"/>
<protein>
    <submittedName>
        <fullName evidence="3">Aspartate racemase subfamily protein</fullName>
    </submittedName>
</protein>
<dbReference type="SUPFAM" id="SSF53681">
    <property type="entry name" value="Aspartate/glutamate racemase"/>
    <property type="match status" value="2"/>
</dbReference>
<dbReference type="PANTHER" id="PTHR21198">
    <property type="entry name" value="GLUTAMATE RACEMASE"/>
    <property type="match status" value="1"/>
</dbReference>
<gene>
    <name evidence="3" type="ORF">U27_02696</name>
</gene>
<evidence type="ECO:0000256" key="1">
    <source>
        <dbReference type="ARBA" id="ARBA00007847"/>
    </source>
</evidence>
<keyword evidence="2" id="KW-0413">Isomerase</keyword>
<dbReference type="InterPro" id="IPR004380">
    <property type="entry name" value="Asp_race"/>
</dbReference>
<dbReference type="Proteomes" id="UP000030661">
    <property type="component" value="Unassembled WGS sequence"/>
</dbReference>